<dbReference type="InterPro" id="IPR000160">
    <property type="entry name" value="GGDEF_dom"/>
</dbReference>
<keyword evidence="5" id="KW-1185">Reference proteome</keyword>
<dbReference type="PANTHER" id="PTHR45138">
    <property type="entry name" value="REGULATORY COMPONENTS OF SENSORY TRANSDUCTION SYSTEM"/>
    <property type="match status" value="1"/>
</dbReference>
<organism evidence="4 5">
    <name type="scientific">Roseivivax halotolerans</name>
    <dbReference type="NCBI Taxonomy" id="93684"/>
    <lineage>
        <taxon>Bacteria</taxon>
        <taxon>Pseudomonadati</taxon>
        <taxon>Pseudomonadota</taxon>
        <taxon>Alphaproteobacteria</taxon>
        <taxon>Rhodobacterales</taxon>
        <taxon>Roseobacteraceae</taxon>
        <taxon>Roseivivax</taxon>
    </lineage>
</organism>
<dbReference type="InterPro" id="IPR050469">
    <property type="entry name" value="Diguanylate_Cyclase"/>
</dbReference>
<proteinExistence type="predicted"/>
<protein>
    <recommendedName>
        <fullName evidence="1">diguanylate cyclase</fullName>
        <ecNumber evidence="1">2.7.7.65</ecNumber>
    </recommendedName>
</protein>
<dbReference type="SUPFAM" id="SSF55073">
    <property type="entry name" value="Nucleotide cyclase"/>
    <property type="match status" value="1"/>
</dbReference>
<dbReference type="RefSeq" id="WP_175497575.1">
    <property type="nucleotide sequence ID" value="NZ_FOXV01000012.1"/>
</dbReference>
<evidence type="ECO:0000313" key="4">
    <source>
        <dbReference type="EMBL" id="SFQ59410.1"/>
    </source>
</evidence>
<dbReference type="GO" id="GO:0052621">
    <property type="term" value="F:diguanylate cyclase activity"/>
    <property type="evidence" value="ECO:0007669"/>
    <property type="project" value="UniProtKB-EC"/>
</dbReference>
<dbReference type="Pfam" id="PF00990">
    <property type="entry name" value="GGDEF"/>
    <property type="match status" value="1"/>
</dbReference>
<evidence type="ECO:0000259" key="3">
    <source>
        <dbReference type="PROSITE" id="PS50887"/>
    </source>
</evidence>
<dbReference type="InterPro" id="IPR043128">
    <property type="entry name" value="Rev_trsase/Diguanyl_cyclase"/>
</dbReference>
<dbReference type="SMART" id="SM00267">
    <property type="entry name" value="GGDEF"/>
    <property type="match status" value="1"/>
</dbReference>
<dbReference type="CDD" id="cd01949">
    <property type="entry name" value="GGDEF"/>
    <property type="match status" value="1"/>
</dbReference>
<dbReference type="NCBIfam" id="TIGR00254">
    <property type="entry name" value="GGDEF"/>
    <property type="match status" value="1"/>
</dbReference>
<dbReference type="Gene3D" id="3.30.70.270">
    <property type="match status" value="1"/>
</dbReference>
<evidence type="ECO:0000313" key="5">
    <source>
        <dbReference type="Proteomes" id="UP000243106"/>
    </source>
</evidence>
<dbReference type="EMBL" id="FOXV01000012">
    <property type="protein sequence ID" value="SFQ59410.1"/>
    <property type="molecule type" value="Genomic_DNA"/>
</dbReference>
<dbReference type="Proteomes" id="UP000243106">
    <property type="component" value="Unassembled WGS sequence"/>
</dbReference>
<dbReference type="STRING" id="93684.SAMN05421853_11213"/>
<dbReference type="PANTHER" id="PTHR45138:SF9">
    <property type="entry name" value="DIGUANYLATE CYCLASE DGCM-RELATED"/>
    <property type="match status" value="1"/>
</dbReference>
<gene>
    <name evidence="4" type="ORF">SAMN05421853_11213</name>
</gene>
<accession>A0A1I5ZSL6</accession>
<evidence type="ECO:0000256" key="1">
    <source>
        <dbReference type="ARBA" id="ARBA00012528"/>
    </source>
</evidence>
<dbReference type="AlphaFoldDB" id="A0A1I5ZSL6"/>
<dbReference type="PROSITE" id="PS50887">
    <property type="entry name" value="GGDEF"/>
    <property type="match status" value="1"/>
</dbReference>
<name>A0A1I5ZSL6_9RHOB</name>
<dbReference type="InterPro" id="IPR029787">
    <property type="entry name" value="Nucleotide_cyclase"/>
</dbReference>
<comment type="catalytic activity">
    <reaction evidence="2">
        <text>2 GTP = 3',3'-c-di-GMP + 2 diphosphate</text>
        <dbReference type="Rhea" id="RHEA:24898"/>
        <dbReference type="ChEBI" id="CHEBI:33019"/>
        <dbReference type="ChEBI" id="CHEBI:37565"/>
        <dbReference type="ChEBI" id="CHEBI:58805"/>
        <dbReference type="EC" id="2.7.7.65"/>
    </reaction>
</comment>
<evidence type="ECO:0000256" key="2">
    <source>
        <dbReference type="ARBA" id="ARBA00034247"/>
    </source>
</evidence>
<feature type="domain" description="GGDEF" evidence="3">
    <location>
        <begin position="187"/>
        <end position="321"/>
    </location>
</feature>
<sequence length="321" mass="35079">MTGTNSSVERAAALLSLEAVFAHAPRAIAVFTLCGSLVYTNRLGRRAFLVTGQAGQHRSRLSEDPTFVADLRRISSASIACALQIRTPSGRLEAIGWRMHDVPGLPAGLIILKQDTEQSMSARLLAASESRAQASRELAVIEAERQHLQAQARRLSYLAATDRLTGLLNSEEFARLCRTYLHAPRKRAGTFVFLDCDDFKSINDTYGHRTGDIILATLGARLRSFGRTDDLVGRLGGDEFGIWFAGSGAREAARLMDRLRSIVEAPIPRPETSGLVGPREISITFSMGAASAPVDGARYSDLLETADARMYEMKTTRRLRA</sequence>
<dbReference type="EC" id="2.7.7.65" evidence="1"/>
<reference evidence="5" key="1">
    <citation type="submission" date="2016-10" db="EMBL/GenBank/DDBJ databases">
        <authorList>
            <person name="Varghese N."/>
            <person name="Submissions S."/>
        </authorList>
    </citation>
    <scope>NUCLEOTIDE SEQUENCE [LARGE SCALE GENOMIC DNA]</scope>
    <source>
        <strain evidence="5">JCM 10271</strain>
    </source>
</reference>